<gene>
    <name evidence="2" type="ORF">RI543_003602</name>
</gene>
<dbReference type="PROSITE" id="PS50934">
    <property type="entry name" value="SWIRM"/>
    <property type="match status" value="1"/>
</dbReference>
<dbReference type="PANTHER" id="PTHR12374">
    <property type="entry name" value="TRANSCRIPTIONAL ADAPTOR 2 ADA2 -RELATED"/>
    <property type="match status" value="1"/>
</dbReference>
<evidence type="ECO:0000259" key="1">
    <source>
        <dbReference type="PROSITE" id="PS50934"/>
    </source>
</evidence>
<dbReference type="GO" id="GO:0003682">
    <property type="term" value="F:chromatin binding"/>
    <property type="evidence" value="ECO:0007669"/>
    <property type="project" value="TreeGrafter"/>
</dbReference>
<dbReference type="GO" id="GO:0003713">
    <property type="term" value="F:transcription coactivator activity"/>
    <property type="evidence" value="ECO:0007669"/>
    <property type="project" value="TreeGrafter"/>
</dbReference>
<comment type="caution">
    <text evidence="2">The sequence shown here is derived from an EMBL/GenBank/DDBJ whole genome shotgun (WGS) entry which is preliminary data.</text>
</comment>
<proteinExistence type="predicted"/>
<name>A0AAN7WLQ2_9SACH</name>
<dbReference type="FunFam" id="1.10.10.10:FF:000087">
    <property type="entry name" value="Transcriptional adapter 2"/>
    <property type="match status" value="1"/>
</dbReference>
<evidence type="ECO:0000313" key="3">
    <source>
        <dbReference type="Proteomes" id="UP001306508"/>
    </source>
</evidence>
<dbReference type="GO" id="GO:0070210">
    <property type="term" value="C:Rpd3L-Expanded complex"/>
    <property type="evidence" value="ECO:0007669"/>
    <property type="project" value="TreeGrafter"/>
</dbReference>
<dbReference type="EMBL" id="JAWIZZ010000048">
    <property type="protein sequence ID" value="KAK5778983.1"/>
    <property type="molecule type" value="Genomic_DNA"/>
</dbReference>
<keyword evidence="3" id="KW-1185">Reference proteome</keyword>
<dbReference type="Gene3D" id="1.10.10.10">
    <property type="entry name" value="Winged helix-like DNA-binding domain superfamily/Winged helix DNA-binding domain"/>
    <property type="match status" value="1"/>
</dbReference>
<dbReference type="PANTHER" id="PTHR12374:SF21">
    <property type="entry name" value="SWIRM DOMAIN-CONTAINING PROTEIN FUN19-RELATED"/>
    <property type="match status" value="1"/>
</dbReference>
<feature type="domain" description="SWIRM" evidence="1">
    <location>
        <begin position="241"/>
        <end position="339"/>
    </location>
</feature>
<reference evidence="3" key="1">
    <citation type="submission" date="2023-07" db="EMBL/GenBank/DDBJ databases">
        <title>A draft genome of Kazachstania heterogenica Y-27499.</title>
        <authorList>
            <person name="Donic C."/>
            <person name="Kralova J.S."/>
            <person name="Fidel L."/>
            <person name="Ben-Dor S."/>
            <person name="Jung S."/>
        </authorList>
    </citation>
    <scope>NUCLEOTIDE SEQUENCE [LARGE SCALE GENOMIC DNA]</scope>
    <source>
        <strain evidence="3">Y27499</strain>
    </source>
</reference>
<protein>
    <recommendedName>
        <fullName evidence="1">SWIRM domain-containing protein</fullName>
    </recommendedName>
</protein>
<accession>A0AAN7WLQ2</accession>
<organism evidence="2 3">
    <name type="scientific">Arxiozyma heterogenica</name>
    <dbReference type="NCBI Taxonomy" id="278026"/>
    <lineage>
        <taxon>Eukaryota</taxon>
        <taxon>Fungi</taxon>
        <taxon>Dikarya</taxon>
        <taxon>Ascomycota</taxon>
        <taxon>Saccharomycotina</taxon>
        <taxon>Saccharomycetes</taxon>
        <taxon>Saccharomycetales</taxon>
        <taxon>Saccharomycetaceae</taxon>
        <taxon>Arxiozyma</taxon>
    </lineage>
</organism>
<dbReference type="SUPFAM" id="SSF46689">
    <property type="entry name" value="Homeodomain-like"/>
    <property type="match status" value="1"/>
</dbReference>
<dbReference type="AlphaFoldDB" id="A0AAN7WLQ2"/>
<evidence type="ECO:0000313" key="2">
    <source>
        <dbReference type="EMBL" id="KAK5778983.1"/>
    </source>
</evidence>
<sequence length="339" mass="39491">MKEKRSSSTFVFTSLPMGKEDQRLISQSDSNLDSVTSNNNNQNQLKRKCFGTDSSEWIKHKFPSPPVSPQKSIKNAIQYAKNRYNGIMVLPIWKKDQTIKIYRYNLKSFLLKYRMFSSNQSIYENESYYNRINSRNINSRHSHYLRNIYYESSVESEGLRKNVLKNSYRNYLNAEEPTIYKKSVSPFWNGKMASTPSPRPSIASMDLIQDVPQYIPNISWKKLPDYSPSIETLPPGNNKCLKVGWKGSPLNLSNDPLKSYLHPAELNLASTLRLPCDLYLDSKRRLFLEKVCKLQNNLPFRRTDAQKACRIDVNKASRLYSAFEKVGWLEDENFLKYLD</sequence>
<dbReference type="Proteomes" id="UP001306508">
    <property type="component" value="Unassembled WGS sequence"/>
</dbReference>
<dbReference type="GO" id="GO:0006338">
    <property type="term" value="P:chromatin remodeling"/>
    <property type="evidence" value="ECO:0007669"/>
    <property type="project" value="TreeGrafter"/>
</dbReference>
<dbReference type="InterPro" id="IPR009057">
    <property type="entry name" value="Homeodomain-like_sf"/>
</dbReference>
<dbReference type="GO" id="GO:0006357">
    <property type="term" value="P:regulation of transcription by RNA polymerase II"/>
    <property type="evidence" value="ECO:0007669"/>
    <property type="project" value="TreeGrafter"/>
</dbReference>
<dbReference type="Pfam" id="PF04433">
    <property type="entry name" value="SWIRM"/>
    <property type="match status" value="1"/>
</dbReference>
<dbReference type="InterPro" id="IPR036388">
    <property type="entry name" value="WH-like_DNA-bd_sf"/>
</dbReference>
<dbReference type="InterPro" id="IPR007526">
    <property type="entry name" value="SWIRM"/>
</dbReference>